<dbReference type="Gene3D" id="2.70.98.10">
    <property type="match status" value="1"/>
</dbReference>
<dbReference type="Pfam" id="PF07971">
    <property type="entry name" value="Glyco_hydro_92"/>
    <property type="match status" value="1"/>
</dbReference>
<comment type="cofactor">
    <cofactor evidence="1">
        <name>Ca(2+)</name>
        <dbReference type="ChEBI" id="CHEBI:29108"/>
    </cofactor>
</comment>
<evidence type="ECO:0000313" key="8">
    <source>
        <dbReference type="Proteomes" id="UP000823636"/>
    </source>
</evidence>
<dbReference type="Gene3D" id="1.20.1050.60">
    <property type="entry name" value="alpha-1,2-mannosidase"/>
    <property type="match status" value="1"/>
</dbReference>
<dbReference type="GO" id="GO:0005829">
    <property type="term" value="C:cytosol"/>
    <property type="evidence" value="ECO:0007669"/>
    <property type="project" value="TreeGrafter"/>
</dbReference>
<reference evidence="7" key="2">
    <citation type="journal article" date="2021" name="PeerJ">
        <title>Extensive microbial diversity within the chicken gut microbiome revealed by metagenomics and culture.</title>
        <authorList>
            <person name="Gilroy R."/>
            <person name="Ravi A."/>
            <person name="Getino M."/>
            <person name="Pursley I."/>
            <person name="Horton D.L."/>
            <person name="Alikhan N.F."/>
            <person name="Baker D."/>
            <person name="Gharbi K."/>
            <person name="Hall N."/>
            <person name="Watson M."/>
            <person name="Adriaenssens E.M."/>
            <person name="Foster-Nyarko E."/>
            <person name="Jarju S."/>
            <person name="Secka A."/>
            <person name="Antonio M."/>
            <person name="Oren A."/>
            <person name="Chaudhuri R.R."/>
            <person name="La Ragione R."/>
            <person name="Hildebrand F."/>
            <person name="Pallen M.J."/>
        </authorList>
    </citation>
    <scope>NUCLEOTIDE SEQUENCE</scope>
    <source>
        <strain evidence="7">G3-4614</strain>
    </source>
</reference>
<dbReference type="InterPro" id="IPR050883">
    <property type="entry name" value="PNGase"/>
</dbReference>
<keyword evidence="7" id="KW-0378">Hydrolase</keyword>
<dbReference type="Proteomes" id="UP000823636">
    <property type="component" value="Unassembled WGS sequence"/>
</dbReference>
<dbReference type="PROSITE" id="PS51257">
    <property type="entry name" value="PROKAR_LIPOPROTEIN"/>
    <property type="match status" value="1"/>
</dbReference>
<dbReference type="GO" id="GO:0000224">
    <property type="term" value="F:peptide-N4-(N-acetyl-beta-glucosaminyl)asparagine amidase activity"/>
    <property type="evidence" value="ECO:0007669"/>
    <property type="project" value="TreeGrafter"/>
</dbReference>
<evidence type="ECO:0000256" key="2">
    <source>
        <dbReference type="ARBA" id="ARBA00011245"/>
    </source>
</evidence>
<evidence type="ECO:0000259" key="6">
    <source>
        <dbReference type="Pfam" id="PF17678"/>
    </source>
</evidence>
<dbReference type="GO" id="GO:0030246">
    <property type="term" value="F:carbohydrate binding"/>
    <property type="evidence" value="ECO:0007669"/>
    <property type="project" value="InterPro"/>
</dbReference>
<protein>
    <submittedName>
        <fullName evidence="7">GH92 family glycosyl hydrolase</fullName>
        <ecNumber evidence="7">3.2.1.-</ecNumber>
    </submittedName>
</protein>
<gene>
    <name evidence="7" type="ORF">IAC54_01370</name>
</gene>
<name>A0A9D9E5N1_9BACT</name>
<dbReference type="SUPFAM" id="SSF48208">
    <property type="entry name" value="Six-hairpin glycosidases"/>
    <property type="match status" value="1"/>
</dbReference>
<dbReference type="Gene3D" id="1.20.1610.10">
    <property type="entry name" value="alpha-1,2-mannosidases domains"/>
    <property type="match status" value="1"/>
</dbReference>
<comment type="caution">
    <text evidence="7">The sequence shown here is derived from an EMBL/GenBank/DDBJ whole genome shotgun (WGS) entry which is preliminary data.</text>
</comment>
<evidence type="ECO:0000259" key="5">
    <source>
        <dbReference type="Pfam" id="PF07971"/>
    </source>
</evidence>
<dbReference type="EMBL" id="JADIMW010000013">
    <property type="protein sequence ID" value="MBO8437534.1"/>
    <property type="molecule type" value="Genomic_DNA"/>
</dbReference>
<evidence type="ECO:0000313" key="7">
    <source>
        <dbReference type="EMBL" id="MBO8437534.1"/>
    </source>
</evidence>
<dbReference type="NCBIfam" id="TIGR01180">
    <property type="entry name" value="aman2_put"/>
    <property type="match status" value="1"/>
</dbReference>
<dbReference type="Pfam" id="PF17678">
    <property type="entry name" value="Glyco_hydro_92N"/>
    <property type="match status" value="1"/>
</dbReference>
<keyword evidence="7" id="KW-0326">Glycosidase</keyword>
<dbReference type="GO" id="GO:0006516">
    <property type="term" value="P:glycoprotein catabolic process"/>
    <property type="evidence" value="ECO:0007669"/>
    <property type="project" value="TreeGrafter"/>
</dbReference>
<evidence type="ECO:0000256" key="4">
    <source>
        <dbReference type="SAM" id="SignalP"/>
    </source>
</evidence>
<dbReference type="InterPro" id="IPR014718">
    <property type="entry name" value="GH-type_carb-bd"/>
</dbReference>
<reference evidence="7" key="1">
    <citation type="submission" date="2020-10" db="EMBL/GenBank/DDBJ databases">
        <authorList>
            <person name="Gilroy R."/>
        </authorList>
    </citation>
    <scope>NUCLEOTIDE SEQUENCE</scope>
    <source>
        <strain evidence="7">G3-4614</strain>
    </source>
</reference>
<keyword evidence="3" id="KW-0106">Calcium</keyword>
<dbReference type="PANTHER" id="PTHR12143:SF39">
    <property type="entry name" value="SECRETED PROTEIN"/>
    <property type="match status" value="1"/>
</dbReference>
<proteinExistence type="predicted"/>
<dbReference type="InterPro" id="IPR005887">
    <property type="entry name" value="GH92_a_mannosidase_put"/>
</dbReference>
<feature type="domain" description="Glycosyl hydrolase family 92 N-terminal" evidence="6">
    <location>
        <begin position="32"/>
        <end position="267"/>
    </location>
</feature>
<dbReference type="PANTHER" id="PTHR12143">
    <property type="entry name" value="PEPTIDE N-GLYCANASE PNGASE -RELATED"/>
    <property type="match status" value="1"/>
</dbReference>
<dbReference type="FunFam" id="1.20.1050.60:FF:000001">
    <property type="entry name" value="Putative alpha-1,2-mannosidase"/>
    <property type="match status" value="1"/>
</dbReference>
<dbReference type="Gene3D" id="3.30.2080.10">
    <property type="entry name" value="GH92 mannosidase domain"/>
    <property type="match status" value="1"/>
</dbReference>
<accession>A0A9D9E5N1</accession>
<dbReference type="FunFam" id="3.30.2080.10:FF:000001">
    <property type="entry name" value="Alpha-1,2-mannosidase subfamily"/>
    <property type="match status" value="1"/>
</dbReference>
<keyword evidence="4" id="KW-0732">Signal</keyword>
<feature type="signal peptide" evidence="4">
    <location>
        <begin position="1"/>
        <end position="20"/>
    </location>
</feature>
<feature type="domain" description="Glycosyl hydrolase family 92" evidence="5">
    <location>
        <begin position="274"/>
        <end position="750"/>
    </location>
</feature>
<evidence type="ECO:0000256" key="3">
    <source>
        <dbReference type="ARBA" id="ARBA00022837"/>
    </source>
</evidence>
<dbReference type="InterPro" id="IPR012939">
    <property type="entry name" value="Glyco_hydro_92"/>
</dbReference>
<feature type="chain" id="PRO_5038845844" evidence="4">
    <location>
        <begin position="21"/>
        <end position="758"/>
    </location>
</feature>
<evidence type="ECO:0000256" key="1">
    <source>
        <dbReference type="ARBA" id="ARBA00001913"/>
    </source>
</evidence>
<dbReference type="AlphaFoldDB" id="A0A9D9E5N1"/>
<sequence length="758" mass="84421">MDKRKIVNSVIMLMTLALTASCGKKQNDYAAYVDPFVGTGGHGHVYPGAVVPYPMIQPSPDTRVFGWDACAGYHYSDTTINGFSQTHLSGTGCSDYGDILIMPVIGTPAVIDRTDEESQQMPYASPFSHENETAEPGYYSVMLDTYGIKAEITATQRTAIYRFTFPQTDSATLIVDLDYNLDVFGIQRNDILALSAPSDTVIQGSKQTKGWAWEQAINFYAVTSQPFTCKLYTDTITTPNGKEPRAKAILTFPSLPDNTLLVKIALSGVDTQGAAGNMQAEMPGWQFDEVRKAARDEWNKALSRVEVETTDTEAMKIFYTSLYRASLCPNLFTDIDGRYMGMDRKIHTTDRPIYTIFSLWDTFRAYHPMMTIIDPKLNADFVNSLVEKYKEGGALPMWELASNYTATMIGYNAVSVITDAYVKGTRDFDIEAAYAGMKKSSNGDTTGIIVPRAFMPYLQPESKRLKERLGYVPCDKENEAVAKALEYAYDDWCISVFAAATGHDEDTAAFAQRGRYYKNYYDASTGFMRGKDSKGKWRTPFNPYASNHRDDDYCEGIAWQWTWFVPHDVQGLVDLMGGKEAFVTKLDSLFYNETPLQGDNVSADISGLIGLYAHGNEPSHHIAHLYNYVGYPEKTQAMLDSILYSQYRIDPDGISGNEDCGQMSAWYILNSIGIYQVAPGNPVYSIGRPIFDHVAIPLESGKTFTITVNNNTRQNKYIQKAELNGTPLAAPFITHEDIMSGGQLVLDMGSAPSQIWKE</sequence>
<dbReference type="InterPro" id="IPR041371">
    <property type="entry name" value="GH92_N"/>
</dbReference>
<dbReference type="InterPro" id="IPR008928">
    <property type="entry name" value="6-hairpin_glycosidase_sf"/>
</dbReference>
<dbReference type="GO" id="GO:0005975">
    <property type="term" value="P:carbohydrate metabolic process"/>
    <property type="evidence" value="ECO:0007669"/>
    <property type="project" value="InterPro"/>
</dbReference>
<dbReference type="FunFam" id="1.20.1610.10:FF:000001">
    <property type="entry name" value="Putative alpha-1,2-mannosidase"/>
    <property type="match status" value="1"/>
</dbReference>
<dbReference type="GO" id="GO:0016798">
    <property type="term" value="F:hydrolase activity, acting on glycosyl bonds"/>
    <property type="evidence" value="ECO:0007669"/>
    <property type="project" value="UniProtKB-KW"/>
</dbReference>
<comment type="subunit">
    <text evidence="2">Monomer.</text>
</comment>
<organism evidence="7 8">
    <name type="scientific">Candidatus Caccoplasma merdipullorum</name>
    <dbReference type="NCBI Taxonomy" id="2840718"/>
    <lineage>
        <taxon>Bacteria</taxon>
        <taxon>Pseudomonadati</taxon>
        <taxon>Bacteroidota</taxon>
        <taxon>Bacteroidia</taxon>
        <taxon>Bacteroidales</taxon>
        <taxon>Bacteroidaceae</taxon>
        <taxon>Bacteroidaceae incertae sedis</taxon>
        <taxon>Candidatus Caccoplasma</taxon>
    </lineage>
</organism>
<dbReference type="EC" id="3.2.1.-" evidence="7"/>